<feature type="compositionally biased region" description="Low complexity" evidence="3">
    <location>
        <begin position="1056"/>
        <end position="1067"/>
    </location>
</feature>
<proteinExistence type="predicted"/>
<protein>
    <submittedName>
        <fullName evidence="4">Uncharacterized protein</fullName>
    </submittedName>
</protein>
<feature type="compositionally biased region" description="Gly residues" evidence="3">
    <location>
        <begin position="621"/>
        <end position="639"/>
    </location>
</feature>
<accession>A0AAD7XPR0</accession>
<name>A0AAD7XPR0_9STRA</name>
<evidence type="ECO:0000256" key="3">
    <source>
        <dbReference type="SAM" id="MobiDB-lite"/>
    </source>
</evidence>
<keyword evidence="2" id="KW-0175">Coiled coil</keyword>
<dbReference type="SUPFAM" id="SSF50974">
    <property type="entry name" value="Nitrous oxide reductase, N-terminal domain"/>
    <property type="match status" value="1"/>
</dbReference>
<dbReference type="InterPro" id="IPR011045">
    <property type="entry name" value="N2O_reductase_N"/>
</dbReference>
<dbReference type="SUPFAM" id="SSF69322">
    <property type="entry name" value="Tricorn protease domain 2"/>
    <property type="match status" value="1"/>
</dbReference>
<organism evidence="4 5">
    <name type="scientific">Chrysophaeum taylorii</name>
    <dbReference type="NCBI Taxonomy" id="2483200"/>
    <lineage>
        <taxon>Eukaryota</taxon>
        <taxon>Sar</taxon>
        <taxon>Stramenopiles</taxon>
        <taxon>Ochrophyta</taxon>
        <taxon>Pelagophyceae</taxon>
        <taxon>Pelagomonadales</taxon>
        <taxon>Pelagomonadaceae</taxon>
        <taxon>Chrysophaeum</taxon>
    </lineage>
</organism>
<dbReference type="PANTHER" id="PTHR32215">
    <property type="entry name" value="CILIA- AND FLAGELLA-ASSOCIATED PROTEIN 57"/>
    <property type="match status" value="1"/>
</dbReference>
<dbReference type="SMART" id="SM00320">
    <property type="entry name" value="WD40"/>
    <property type="match status" value="8"/>
</dbReference>
<dbReference type="InterPro" id="IPR052993">
    <property type="entry name" value="CFA-57"/>
</dbReference>
<evidence type="ECO:0000256" key="2">
    <source>
        <dbReference type="SAM" id="Coils"/>
    </source>
</evidence>
<dbReference type="AlphaFoldDB" id="A0AAD7XPR0"/>
<evidence type="ECO:0000313" key="5">
    <source>
        <dbReference type="Proteomes" id="UP001230188"/>
    </source>
</evidence>
<feature type="region of interest" description="Disordered" evidence="3">
    <location>
        <begin position="854"/>
        <end position="875"/>
    </location>
</feature>
<dbReference type="PROSITE" id="PS50082">
    <property type="entry name" value="WD_REPEATS_2"/>
    <property type="match status" value="1"/>
</dbReference>
<feature type="repeat" description="WD" evidence="1">
    <location>
        <begin position="426"/>
        <end position="467"/>
    </location>
</feature>
<keyword evidence="1" id="KW-0853">WD repeat</keyword>
<reference evidence="4" key="1">
    <citation type="submission" date="2023-01" db="EMBL/GenBank/DDBJ databases">
        <title>Metagenome sequencing of chrysophaentin producing Chrysophaeum taylorii.</title>
        <authorList>
            <person name="Davison J."/>
            <person name="Bewley C."/>
        </authorList>
    </citation>
    <scope>NUCLEOTIDE SEQUENCE</scope>
    <source>
        <strain evidence="4">NIES-1699</strain>
    </source>
</reference>
<dbReference type="InterPro" id="IPR001680">
    <property type="entry name" value="WD40_rpt"/>
</dbReference>
<gene>
    <name evidence="4" type="ORF">CTAYLR_010681</name>
</gene>
<dbReference type="PROSITE" id="PS50294">
    <property type="entry name" value="WD_REPEATS_REGION"/>
    <property type="match status" value="1"/>
</dbReference>
<dbReference type="Gene3D" id="2.130.10.10">
    <property type="entry name" value="YVTN repeat-like/Quinoprotein amine dehydrogenase"/>
    <property type="match status" value="3"/>
</dbReference>
<dbReference type="InterPro" id="IPR036322">
    <property type="entry name" value="WD40_repeat_dom_sf"/>
</dbReference>
<dbReference type="Proteomes" id="UP001230188">
    <property type="component" value="Unassembled WGS sequence"/>
</dbReference>
<feature type="coiled-coil region" evidence="2">
    <location>
        <begin position="1078"/>
        <end position="1130"/>
    </location>
</feature>
<feature type="compositionally biased region" description="Polar residues" evidence="3">
    <location>
        <begin position="602"/>
        <end position="612"/>
    </location>
</feature>
<feature type="region of interest" description="Disordered" evidence="3">
    <location>
        <begin position="1054"/>
        <end position="1075"/>
    </location>
</feature>
<dbReference type="InterPro" id="IPR015943">
    <property type="entry name" value="WD40/YVTN_repeat-like_dom_sf"/>
</dbReference>
<feature type="compositionally biased region" description="Low complexity" evidence="3">
    <location>
        <begin position="174"/>
        <end position="195"/>
    </location>
</feature>
<dbReference type="PANTHER" id="PTHR32215:SF0">
    <property type="entry name" value="CILIA- AND FLAGELLA-ASSOCIATED PROTEIN 57"/>
    <property type="match status" value="1"/>
</dbReference>
<dbReference type="Gene3D" id="1.10.287.1490">
    <property type="match status" value="1"/>
</dbReference>
<comment type="caution">
    <text evidence="4">The sequence shown here is derived from an EMBL/GenBank/DDBJ whole genome shotgun (WGS) entry which is preliminary data.</text>
</comment>
<dbReference type="Pfam" id="PF00400">
    <property type="entry name" value="WD40"/>
    <property type="match status" value="3"/>
</dbReference>
<dbReference type="SUPFAM" id="SSF50978">
    <property type="entry name" value="WD40 repeat-like"/>
    <property type="match status" value="1"/>
</dbReference>
<feature type="region of interest" description="Disordered" evidence="3">
    <location>
        <begin position="166"/>
        <end position="197"/>
    </location>
</feature>
<sequence length="1212" mass="135332">MAVAERSERGVVNIYDAATQRRRKMLQHADIGSKEIIYISFSADSKFCLTQGGAPEWQLVLWTFDRAAKPIAAFKTSTQSGPAVYQADFCPRDATVACACGDGILKFLRIAENQFKPIQHNMKREPQNYLCHCWLPEDRFVVATDTGDLLLFEGFEFRATLARPKQAPVGVGGSTTADGSAGSAQGDANQQGNQQHINIDPTGSINSLVAFSKGFVCGCADGILCVFERADDSRETFKCAKVFNIEGNSTPITNLAVSPSEETLCCATQNSQMYTFTLSNTDILKDDATTFELLSTAFHGPGPRGSAKINALDVCTWKPLVVTCGDDRTLRVWNYHERTVELIKKYSEEILSVALHPSGLLAIAGFSDKVRLVSLLMDDVRTIRELPVIKGCHDCSFAHGGHVFAVANHSVVQIFNTYTCETTANLRGHSSKILAIRWARNDRKLTTVGTDGLVLVWRVREGTKDTESSQRLSYHGAVGTPDLAKVFTVADDQCIRELTPANGIVVKTKSCGGRLTCVELSATQRLLFVGCSASDDTPGVVQVHVMLNNWESTEPKIAQCAAMDVSCLKLSRDGGLLFAGGADGSLCMFEVHDVDQRGVVRSRNNAQQQQQDSGGAASSSSGGGGISGGGSGAAGGSGGQPEIVVEEILVTKSDIEAKSVEMQQLRNKVEELTLNNDYQLRLKDMKYKDRISEITDKFSSELQADAKRCEDLATEKKTTEQNYESRFRALEGKHKTEFKELERTYEGKISTESMRYKSLVSQREAQNTLWEDENRELVDSHARAVKEVTTKYEAEISEEHETQTGLAREKEEVVAYFTKAKDLIEEDADMEILEIRQKYEAKLIAERELTKGLKDNNGHMKKRHSALTKDVEDQKEEIRSLQDKEKELLETIKGLEKDIQGHKKEIREREETIADKEKRIYDLKKKNQELEKFKFVLDYKIKELKRQIEPRENEIADMRKQVEEMDLELDQYHKSNSALDLMIGELRLKMDGMQKEIDHQKRVLHDANAYIVTFRRDLADSASALPSGDHKELKARVRDLYTVYVLKDAPVVTTGSSASKASSSSPSRNDDDKMGDLQAEYNRQREHLERNVDALKRKISRDMKMYVDDRARLVEESTVLVDEMNNLRRESHNLKLKQETIRTQIVLLAQDLDASDEALEPHVRALESRAKLLEDLLYRADEPLVSSANSVRNDNIAQGGAVEYPSALPPTQ</sequence>
<evidence type="ECO:0000256" key="1">
    <source>
        <dbReference type="PROSITE-ProRule" id="PRU00221"/>
    </source>
</evidence>
<dbReference type="EMBL" id="JAQMWT010000155">
    <property type="protein sequence ID" value="KAJ8609022.1"/>
    <property type="molecule type" value="Genomic_DNA"/>
</dbReference>
<evidence type="ECO:0000313" key="4">
    <source>
        <dbReference type="EMBL" id="KAJ8609022.1"/>
    </source>
</evidence>
<feature type="region of interest" description="Disordered" evidence="3">
    <location>
        <begin position="601"/>
        <end position="639"/>
    </location>
</feature>
<keyword evidence="5" id="KW-1185">Reference proteome</keyword>